<evidence type="ECO:0000313" key="7">
    <source>
        <dbReference type="Proteomes" id="UP000430120"/>
    </source>
</evidence>
<dbReference type="PANTHER" id="PTHR40094">
    <property type="entry name" value="ALPHA-2-MACROGLOBULIN HOMOLOG"/>
    <property type="match status" value="1"/>
</dbReference>
<evidence type="ECO:0000256" key="3">
    <source>
        <dbReference type="SAM" id="MobiDB-lite"/>
    </source>
</evidence>
<dbReference type="InterPro" id="IPR021868">
    <property type="entry name" value="Alpha_2_Macroglob_MG3"/>
</dbReference>
<dbReference type="Pfam" id="PF01835">
    <property type="entry name" value="MG2"/>
    <property type="match status" value="1"/>
</dbReference>
<dbReference type="Pfam" id="PF11974">
    <property type="entry name" value="bMG3"/>
    <property type="match status" value="1"/>
</dbReference>
<keyword evidence="7" id="KW-1185">Reference proteome</keyword>
<dbReference type="Pfam" id="PF00207">
    <property type="entry name" value="A2M"/>
    <property type="match status" value="1"/>
</dbReference>
<dbReference type="InterPro" id="IPR041203">
    <property type="entry name" value="Bact_A2M_MG5"/>
</dbReference>
<evidence type="ECO:0000259" key="5">
    <source>
        <dbReference type="SMART" id="SM01360"/>
    </source>
</evidence>
<dbReference type="OrthoDB" id="9767116at2"/>
<dbReference type="Proteomes" id="UP000430120">
    <property type="component" value="Unassembled WGS sequence"/>
</dbReference>
<dbReference type="InterPro" id="IPR008930">
    <property type="entry name" value="Terpenoid_cyclase/PrenylTrfase"/>
</dbReference>
<dbReference type="SMART" id="SM01359">
    <property type="entry name" value="A2M_N_2"/>
    <property type="match status" value="1"/>
</dbReference>
<feature type="domain" description="Alpha-2-macroglobulin bait region" evidence="4">
    <location>
        <begin position="1081"/>
        <end position="1220"/>
    </location>
</feature>
<feature type="domain" description="Alpha-2-macroglobulin" evidence="5">
    <location>
        <begin position="1285"/>
        <end position="1376"/>
    </location>
</feature>
<dbReference type="Gene3D" id="2.60.40.1930">
    <property type="match status" value="1"/>
</dbReference>
<evidence type="ECO:0000256" key="1">
    <source>
        <dbReference type="ARBA" id="ARBA00010556"/>
    </source>
</evidence>
<name>A0A643F7F1_IDEDE</name>
<evidence type="ECO:0000313" key="6">
    <source>
        <dbReference type="EMBL" id="KAB0575355.1"/>
    </source>
</evidence>
<sequence>AAAPVARRVLGQWAPPAWAQAAGRGLGRLGGLLQAHALLTLVVAALAGAAVWQAPHIAQRWRAWAPAWMNLGLLGDDMGAATVTVQLQPPGAPDYRNNGGPQPLVLSFSAPAAPPLRIGKEPTDVSLSPEVAGQWRWVDASTLRFEPQGHWPIGEHYTLKLGRKSLAPHVALKERKYEFDAAGFTMNVGSAEFYQDPVQAGLRRVVMTLDFNHPVDAKALESRIHLDDGSERKFSVSYDTQRLQATVQSEPLAIPAQTVAMQITIDKGVGAQRGGPGTPAPVVKSVDVPGLYSLAISEISTAVVSNDAGDPEHVLHVGASMAVHEREYARTVQAWMLPVSEQDGGEPFAWSDPAEVTPAVLKRAKPMKLDPIASEREVTEAAAFRLPQAEGGRFLFVKVAKGMKSPGGYLLGSDRLEILQIKTFAPELSIMSRGSLLALSGEKKLPLLVRDLPGVKIDIARVLPQQLHLLVSQADGNFSQPQFYGRVNDDTLAEHFEREIPLKLKPGKSHYETVDFAEYLQAGGERRGVFLLKVQGYDPAAKRGPATGGDEGDASAMAGGEGEGEGEGCCEGGDAEAAQVDPTTIHDQRLVIVTDLGLIAKRAADGTRDVFVQSIASGQPVGGARIEVWGRNGLVLANASTDASGHASLPNLNGYTREKAPVLLLARKDGDLSFLPMGGAASLGRGERTLDMSRFDVGGLHTSGVPNQMTAFLFSDRGIYRPGDTLHVGIAVKASNWATSLKDLPVEAEIIDPRGLSVRRETLRLGPAGTAELAHSTQDSSPTGNYTVNLSLPRQTSANAPDVPPLLIGSTTVKVQEFLPDRTKVSAHLSTEVAEGWVKPDDLKLQVHVENLFGTPAQNRRVESRLTLTPTWPHFRSLPDYSFYDPSVSRRSQMDDLGAVQTDDKGNAEVDLRLSRFEAATYQAHVLVKAFEPEGGRSVAAEVQTLVSDQPWLVGVKTPDPLDYIARNAKREIQLIAIDPKARKIAVPGLKLVRVEHKVLSVLVKQNNGLYRYESRAKDVTLDEQPLAIAAAGSKVALNTSAPGNFALEVRDAQGLVLNRVQYAVAGAANLSRSMDRNAELQIKLNKKSYEPGETVDLAIQAPYTGAGLITIERDKVYAHAWFKADQTASVQHIALPKDFEGNGYVNVQFVRDPSSDEIYTSPLSYGAVPFATGLDRRTARIKLDAPALAKPGDTLKMTLHSDKPARAFVFAVDEGILQVARYTTPDPLKHFFQKRALEVSTLQTLDLVLPEFRKLMQSAAPGGDGEGEAGKHLNPFKRKRDTPVAYWSGLVDVNGEKTFSYTLPDTFNGAVRVMAVVVSDEAVASATTTSTVRGDIVLLPTVPTSLAPGDTVDIGVGVANNIAGSGKDAPIRLALAVGNGLEVVGDAAQTVKVSEKGEATTVFHLRAKPGAQAVLGSASVAFTATSGKASAKLSTDLSVRPASALVTLVQSGTAVGAGELKSQLDAYPAFARSDLAVSATPWAFASGLIRYLDGYPYGCTEQLVSQTMPSVVLAAQPELAKELNKNRAALGQAAFSPQQALQRTLTQLRARQTAEGGFAMWPGGTADDFASTYALQLLLEAKDRQLAVPPDMVSKATVYLQSRLGSGDTSSAFSWRNRAQMAYLLTRQGVLVPAALANLRQAQQAALQRDKASPLGTDLGAAYLAAAFALQKQDATAQALMAPVWSDLQQRVARKQPLNRWDYYYDPLVHDSTLILLGARHFPKLLASLPVESWSRLAAMIGEGWYSTQSSATTILAVDAYARAAAASAGGSVTAQAVDKAGKSLALPLTGELRSLQQAAVPNGTAKLKLSNPGNLPLYYGWAETGYERNLPDTAVTHGLEITQAILDEKGNAISEARIGQEVTVRLTVRAVDRDSARQVVLVNVLPSGLEPVLNSGSADDTAPDTPLWQRRVGGTGSWSLNYVDIREDRLIFFGDVGRGTQDISFKARATNVGQFALPAAYAEAMYERRVYGRSAAGRFNVAPLGK</sequence>
<dbReference type="InterPro" id="IPR051802">
    <property type="entry name" value="YfhM-like"/>
</dbReference>
<reference evidence="6 7" key="1">
    <citation type="submission" date="2019-09" db="EMBL/GenBank/DDBJ databases">
        <title>Draft genome sequences of 48 bacterial type strains from the CCUG.</title>
        <authorList>
            <person name="Tunovic T."/>
            <person name="Pineiro-Iglesias B."/>
            <person name="Unosson C."/>
            <person name="Inganas E."/>
            <person name="Ohlen M."/>
            <person name="Cardew S."/>
            <person name="Jensie-Markopoulos S."/>
            <person name="Salva-Serra F."/>
            <person name="Jaen-Luchoro D."/>
            <person name="Karlsson R."/>
            <person name="Svensson-Stadler L."/>
            <person name="Chun J."/>
            <person name="Moore E."/>
        </authorList>
    </citation>
    <scope>NUCLEOTIDE SEQUENCE [LARGE SCALE GENOMIC DNA]</scope>
    <source>
        <strain evidence="6 7">CCUG 30977</strain>
    </source>
</reference>
<gene>
    <name evidence="6" type="ORF">F7Q92_18595</name>
</gene>
<dbReference type="Pfam" id="PF17972">
    <property type="entry name" value="bMG5"/>
    <property type="match status" value="1"/>
</dbReference>
<accession>A0A643F7F1</accession>
<dbReference type="EMBL" id="VZPB01000064">
    <property type="protein sequence ID" value="KAB0575355.1"/>
    <property type="molecule type" value="Genomic_DNA"/>
</dbReference>
<proteinExistence type="inferred from homology"/>
<protein>
    <submittedName>
        <fullName evidence="6">Alpha-2-macroglobulin family protein</fullName>
    </submittedName>
</protein>
<feature type="region of interest" description="Disordered" evidence="3">
    <location>
        <begin position="542"/>
        <end position="575"/>
    </location>
</feature>
<comment type="caution">
    <text evidence="6">The sequence shown here is derived from an EMBL/GenBank/DDBJ whole genome shotgun (WGS) entry which is preliminary data.</text>
</comment>
<dbReference type="InterPro" id="IPR041246">
    <property type="entry name" value="Bact_MG10"/>
</dbReference>
<keyword evidence="2" id="KW-0732">Signal</keyword>
<dbReference type="Pfam" id="PF17973">
    <property type="entry name" value="bMG10"/>
    <property type="match status" value="1"/>
</dbReference>
<dbReference type="InterPro" id="IPR002890">
    <property type="entry name" value="MG2"/>
</dbReference>
<dbReference type="GO" id="GO:0004866">
    <property type="term" value="F:endopeptidase inhibitor activity"/>
    <property type="evidence" value="ECO:0007669"/>
    <property type="project" value="InterPro"/>
</dbReference>
<dbReference type="SMART" id="SM01360">
    <property type="entry name" value="A2M"/>
    <property type="match status" value="1"/>
</dbReference>
<evidence type="ECO:0000259" key="4">
    <source>
        <dbReference type="SMART" id="SM01359"/>
    </source>
</evidence>
<dbReference type="InterPro" id="IPR041462">
    <property type="entry name" value="Bact_A2M_MG6"/>
</dbReference>
<dbReference type="Pfam" id="PF17962">
    <property type="entry name" value="bMG6"/>
    <property type="match status" value="1"/>
</dbReference>
<comment type="similarity">
    <text evidence="1">Belongs to the protease inhibitor I39 (alpha-2-macroglobulin) family. Bacterial alpha-2-macroglobulin subfamily.</text>
</comment>
<dbReference type="PANTHER" id="PTHR40094:SF1">
    <property type="entry name" value="UBIQUITIN DOMAIN-CONTAINING PROTEIN"/>
    <property type="match status" value="1"/>
</dbReference>
<evidence type="ECO:0000256" key="2">
    <source>
        <dbReference type="ARBA" id="ARBA00022729"/>
    </source>
</evidence>
<dbReference type="InterPro" id="IPR011625">
    <property type="entry name" value="A2M_N_BRD"/>
</dbReference>
<dbReference type="InterPro" id="IPR001599">
    <property type="entry name" value="Macroglobln_a2"/>
</dbReference>
<dbReference type="Gene3D" id="1.50.10.20">
    <property type="match status" value="1"/>
</dbReference>
<organism evidence="6 7">
    <name type="scientific">Ideonella dechloratans</name>
    <dbReference type="NCBI Taxonomy" id="36863"/>
    <lineage>
        <taxon>Bacteria</taxon>
        <taxon>Pseudomonadati</taxon>
        <taxon>Pseudomonadota</taxon>
        <taxon>Betaproteobacteria</taxon>
        <taxon>Burkholderiales</taxon>
        <taxon>Sphaerotilaceae</taxon>
        <taxon>Ideonella</taxon>
    </lineage>
</organism>
<dbReference type="CDD" id="cd02891">
    <property type="entry name" value="A2M_like"/>
    <property type="match status" value="1"/>
</dbReference>
<dbReference type="Gene3D" id="2.60.40.3710">
    <property type="match status" value="1"/>
</dbReference>
<feature type="non-terminal residue" evidence="6">
    <location>
        <position position="1"/>
    </location>
</feature>
<dbReference type="SUPFAM" id="SSF48239">
    <property type="entry name" value="Terpenoid cyclases/Protein prenyltransferases"/>
    <property type="match status" value="1"/>
</dbReference>
<dbReference type="Pfam" id="PF07703">
    <property type="entry name" value="A2M_BRD"/>
    <property type="match status" value="1"/>
</dbReference>